<dbReference type="AlphaFoldDB" id="A0A147KLR0"/>
<dbReference type="RefSeq" id="WP_068753674.1">
    <property type="nucleotide sequence ID" value="NZ_KQ950180.1"/>
</dbReference>
<dbReference type="STRING" id="665004.AC529_02055"/>
<feature type="compositionally biased region" description="Low complexity" evidence="2">
    <location>
        <begin position="51"/>
        <end position="61"/>
    </location>
</feature>
<dbReference type="PATRIC" id="fig|665004.4.peg.937"/>
<dbReference type="Proteomes" id="UP000074382">
    <property type="component" value="Unassembled WGS sequence"/>
</dbReference>
<organism evidence="5 6">
    <name type="scientific">Thermobifida cellulosilytica TB100</name>
    <dbReference type="NCBI Taxonomy" id="665004"/>
    <lineage>
        <taxon>Bacteria</taxon>
        <taxon>Bacillati</taxon>
        <taxon>Actinomycetota</taxon>
        <taxon>Actinomycetes</taxon>
        <taxon>Streptosporangiales</taxon>
        <taxon>Nocardiopsidaceae</taxon>
        <taxon>Thermobifida</taxon>
    </lineage>
</organism>
<keyword evidence="6" id="KW-1185">Reference proteome</keyword>
<proteinExistence type="predicted"/>
<sequence>MSYPAPQFPQPQPQPRKSRGCLWASLVALGLFMLFGFFGCVALVASVDDSPSGSGQSASSDGAGGEGAAESGEDSAEESEESAPGVGDTVEDGAFAFTVTEVETGLTSIGEDFLREEAQGQYVVVHVTVENIGDRAQMFDGSNQKLFDADGREYSNDTAAELSLDGSDAFLTDINPGNKVEAKVVFDVPEGVEPASIELHESMFSGGVTVSLS</sequence>
<accession>A0A147KLR0</accession>
<evidence type="ECO:0000256" key="3">
    <source>
        <dbReference type="SAM" id="Phobius"/>
    </source>
</evidence>
<feature type="domain" description="DUF4352" evidence="4">
    <location>
        <begin position="85"/>
        <end position="207"/>
    </location>
</feature>
<evidence type="ECO:0000256" key="1">
    <source>
        <dbReference type="ARBA" id="ARBA00022729"/>
    </source>
</evidence>
<comment type="caution">
    <text evidence="5">The sequence shown here is derived from an EMBL/GenBank/DDBJ whole genome shotgun (WGS) entry which is preliminary data.</text>
</comment>
<keyword evidence="1" id="KW-0732">Signal</keyword>
<feature type="transmembrane region" description="Helical" evidence="3">
    <location>
        <begin position="21"/>
        <end position="45"/>
    </location>
</feature>
<dbReference type="InterPro" id="IPR029051">
    <property type="entry name" value="DUF4352"/>
</dbReference>
<protein>
    <recommendedName>
        <fullName evidence="4">DUF4352 domain-containing protein</fullName>
    </recommendedName>
</protein>
<evidence type="ECO:0000313" key="5">
    <source>
        <dbReference type="EMBL" id="KUP98250.1"/>
    </source>
</evidence>
<dbReference type="Pfam" id="PF11611">
    <property type="entry name" value="DUF4352"/>
    <property type="match status" value="1"/>
</dbReference>
<dbReference type="Gene3D" id="2.60.40.1240">
    <property type="match status" value="1"/>
</dbReference>
<feature type="region of interest" description="Disordered" evidence="2">
    <location>
        <begin position="51"/>
        <end position="90"/>
    </location>
</feature>
<gene>
    <name evidence="5" type="ORF">AC529_02055</name>
</gene>
<feature type="compositionally biased region" description="Acidic residues" evidence="2">
    <location>
        <begin position="71"/>
        <end position="81"/>
    </location>
</feature>
<evidence type="ECO:0000259" key="4">
    <source>
        <dbReference type="Pfam" id="PF11611"/>
    </source>
</evidence>
<name>A0A147KLR0_THECS</name>
<keyword evidence="3" id="KW-1133">Transmembrane helix</keyword>
<keyword evidence="3" id="KW-0812">Transmembrane</keyword>
<dbReference type="InterPro" id="IPR029050">
    <property type="entry name" value="Immunoprotect_excell_Ig-like"/>
</dbReference>
<evidence type="ECO:0000256" key="2">
    <source>
        <dbReference type="SAM" id="MobiDB-lite"/>
    </source>
</evidence>
<dbReference type="OrthoDB" id="3430849at2"/>
<keyword evidence="3" id="KW-0472">Membrane</keyword>
<dbReference type="EMBL" id="LGEM01000012">
    <property type="protein sequence ID" value="KUP98250.1"/>
    <property type="molecule type" value="Genomic_DNA"/>
</dbReference>
<reference evidence="6" key="1">
    <citation type="journal article" date="2017" name="Acta Aliment.">
        <title>Plant polysaccharide degrading enzyme system of Thermpbifida cellulosilytica TB100 revealed by de novo genome project data.</title>
        <authorList>
            <person name="Toth A."/>
            <person name="Baka E."/>
            <person name="Luzics S."/>
            <person name="Bata-Vidacs I."/>
            <person name="Nagy I."/>
            <person name="Balint B."/>
            <person name="Herceg R."/>
            <person name="Olasz F."/>
            <person name="Wilk T."/>
            <person name="Nagy T."/>
            <person name="Kriszt B."/>
            <person name="Nagy I."/>
            <person name="Kukolya J."/>
        </authorList>
    </citation>
    <scope>NUCLEOTIDE SEQUENCE [LARGE SCALE GENOMIC DNA]</scope>
    <source>
        <strain evidence="6">TB100</strain>
    </source>
</reference>
<evidence type="ECO:0000313" key="6">
    <source>
        <dbReference type="Proteomes" id="UP000074382"/>
    </source>
</evidence>